<dbReference type="Gene3D" id="3.40.50.150">
    <property type="entry name" value="Vaccinia Virus protein VP39"/>
    <property type="match status" value="1"/>
</dbReference>
<keyword evidence="3 6" id="KW-0808">Transferase</keyword>
<evidence type="ECO:0000256" key="3">
    <source>
        <dbReference type="ARBA" id="ARBA00022679"/>
    </source>
</evidence>
<protein>
    <recommendedName>
        <fullName evidence="2 6">Nicotianamine synthase</fullName>
        <ecNumber evidence="2 6">2.5.1.43</ecNumber>
    </recommendedName>
</protein>
<evidence type="ECO:0000256" key="5">
    <source>
        <dbReference type="ARBA" id="ARBA00049391"/>
    </source>
</evidence>
<keyword evidence="4 6" id="KW-0949">S-adenosyl-L-methionine</keyword>
<comment type="catalytic activity">
    <reaction evidence="5 6">
        <text>3 S-adenosyl-L-methionine = nicotianamine + 3 S-methyl-5'-thioadenosine + 3 H(+)</text>
        <dbReference type="Rhea" id="RHEA:16481"/>
        <dbReference type="ChEBI" id="CHEBI:15378"/>
        <dbReference type="ChEBI" id="CHEBI:17509"/>
        <dbReference type="ChEBI" id="CHEBI:58249"/>
        <dbReference type="ChEBI" id="CHEBI:59789"/>
        <dbReference type="EC" id="2.5.1.43"/>
    </reaction>
</comment>
<evidence type="ECO:0000256" key="1">
    <source>
        <dbReference type="ARBA" id="ARBA00007009"/>
    </source>
</evidence>
<name>A0A7I8L9X5_SPIIN</name>
<dbReference type="AlphaFoldDB" id="A0A7I8L9X5"/>
<evidence type="ECO:0000256" key="6">
    <source>
        <dbReference type="RuleBase" id="RU368095"/>
    </source>
</evidence>
<comment type="function">
    <text evidence="6">Synthesizes nicotianamine, a polyamine which serves as a sensor for the physiological iron status within the plant, and/or might be involved in the transport of iron.</text>
</comment>
<dbReference type="PANTHER" id="PTHR32266:SF12">
    <property type="entry name" value="NICOTIANAMINE SYNTHASE 3"/>
    <property type="match status" value="1"/>
</dbReference>
<dbReference type="InterPro" id="IPR029063">
    <property type="entry name" value="SAM-dependent_MTases_sf"/>
</dbReference>
<evidence type="ECO:0000256" key="2">
    <source>
        <dbReference type="ARBA" id="ARBA00012675"/>
    </source>
</evidence>
<comment type="similarity">
    <text evidence="1 6">Belongs to the nicotianamine synthase (NAS)-like family.</text>
</comment>
<dbReference type="EMBL" id="LR746275">
    <property type="protein sequence ID" value="CAA7406094.1"/>
    <property type="molecule type" value="Genomic_DNA"/>
</dbReference>
<evidence type="ECO:0000313" key="7">
    <source>
        <dbReference type="EMBL" id="CAA7406094.1"/>
    </source>
</evidence>
<gene>
    <name evidence="7" type="ORF">SI8410_12016772</name>
</gene>
<reference evidence="7" key="1">
    <citation type="submission" date="2020-02" db="EMBL/GenBank/DDBJ databases">
        <authorList>
            <person name="Scholz U."/>
            <person name="Mascher M."/>
            <person name="Fiebig A."/>
        </authorList>
    </citation>
    <scope>NUCLEOTIDE SEQUENCE</scope>
</reference>
<proteinExistence type="inferred from homology"/>
<dbReference type="OrthoDB" id="1858069at2759"/>
<dbReference type="InterPro" id="IPR004298">
    <property type="entry name" value="Nicotian_synth"/>
</dbReference>
<accession>A0A7I8L9X5</accession>
<sequence length="331" mass="35999">MNTHPSLPVSLLPGGIVGQEEELVQRISEIYGGISKLTCLKPSMEVNRLFSQLVLLCIPPNPIDCSKLAGEAQAMRGKLIRLCGEAEGLLESHFSSLLSSHGIPLDHLSLFPYYANYVKLSHLEFTILSRHVDRPPSKVAFVGSGPLPLTSIVLAKDHLTAASFHNYDIDPAANAMAARLVLPDPDISKRMVFHTADILQVTHPLREYDVVFLAALVGMDQQEKERVVEHLARYMAAGATLMLRSAHGARGFLYPVVDPATLVGFEVLSVFHPSDEVINSVVIARRLPVPGPCAGDPLVLPTKCSDLAPFNPLLLNHGGLMEELTLEEQAS</sequence>
<dbReference type="GO" id="GO:0030418">
    <property type="term" value="P:nicotianamine biosynthetic process"/>
    <property type="evidence" value="ECO:0007669"/>
    <property type="project" value="UniProtKB-UniRule"/>
</dbReference>
<dbReference type="SUPFAM" id="SSF53335">
    <property type="entry name" value="S-adenosyl-L-methionine-dependent methyltransferases"/>
    <property type="match status" value="1"/>
</dbReference>
<dbReference type="GO" id="GO:0030410">
    <property type="term" value="F:nicotianamine synthase activity"/>
    <property type="evidence" value="ECO:0007669"/>
    <property type="project" value="UniProtKB-UniRule"/>
</dbReference>
<dbReference type="EC" id="2.5.1.43" evidence="2 6"/>
<organism evidence="7 8">
    <name type="scientific">Spirodela intermedia</name>
    <name type="common">Intermediate duckweed</name>
    <dbReference type="NCBI Taxonomy" id="51605"/>
    <lineage>
        <taxon>Eukaryota</taxon>
        <taxon>Viridiplantae</taxon>
        <taxon>Streptophyta</taxon>
        <taxon>Embryophyta</taxon>
        <taxon>Tracheophyta</taxon>
        <taxon>Spermatophyta</taxon>
        <taxon>Magnoliopsida</taxon>
        <taxon>Liliopsida</taxon>
        <taxon>Araceae</taxon>
        <taxon>Lemnoideae</taxon>
        <taxon>Spirodela</taxon>
    </lineage>
</organism>
<evidence type="ECO:0000256" key="4">
    <source>
        <dbReference type="ARBA" id="ARBA00022691"/>
    </source>
</evidence>
<keyword evidence="8" id="KW-1185">Reference proteome</keyword>
<dbReference type="Pfam" id="PF03059">
    <property type="entry name" value="NAS"/>
    <property type="match status" value="1"/>
</dbReference>
<dbReference type="PROSITE" id="PS51142">
    <property type="entry name" value="NAS"/>
    <property type="match status" value="1"/>
</dbReference>
<dbReference type="PANTHER" id="PTHR32266">
    <property type="entry name" value="NICOTIANAMINE SYNTHASE 3"/>
    <property type="match status" value="1"/>
</dbReference>
<evidence type="ECO:0000313" key="8">
    <source>
        <dbReference type="Proteomes" id="UP000663760"/>
    </source>
</evidence>
<dbReference type="Proteomes" id="UP000663760">
    <property type="component" value="Chromosome 12"/>
</dbReference>